<dbReference type="InterPro" id="IPR011004">
    <property type="entry name" value="Trimer_LpxA-like_sf"/>
</dbReference>
<dbReference type="CDD" id="cd03349">
    <property type="entry name" value="LbH_XAT"/>
    <property type="match status" value="1"/>
</dbReference>
<dbReference type="GO" id="GO:0016746">
    <property type="term" value="F:acyltransferase activity"/>
    <property type="evidence" value="ECO:0007669"/>
    <property type="project" value="UniProtKB-KW"/>
</dbReference>
<dbReference type="SUPFAM" id="SSF51161">
    <property type="entry name" value="Trimeric LpxA-like enzymes"/>
    <property type="match status" value="1"/>
</dbReference>
<reference evidence="2 3" key="1">
    <citation type="journal article" date="2019" name="Int. J. Syst. Evol. Microbiol.">
        <title>The Global Catalogue of Microorganisms (GCM) 10K type strain sequencing project: providing services to taxonomists for standard genome sequencing and annotation.</title>
        <authorList>
            <consortium name="The Broad Institute Genomics Platform"/>
            <consortium name="The Broad Institute Genome Sequencing Center for Infectious Disease"/>
            <person name="Wu L."/>
            <person name="Ma J."/>
        </authorList>
    </citation>
    <scope>NUCLEOTIDE SEQUENCE [LARGE SCALE GENOMIC DNA]</scope>
    <source>
        <strain evidence="2 3">CGMCC 1.12553</strain>
    </source>
</reference>
<evidence type="ECO:0000313" key="2">
    <source>
        <dbReference type="EMBL" id="MFC4357723.1"/>
    </source>
</evidence>
<dbReference type="PANTHER" id="PTHR43300:SF11">
    <property type="entry name" value="ACETYLTRANSFERASE RV3034C-RELATED"/>
    <property type="match status" value="1"/>
</dbReference>
<keyword evidence="2" id="KW-0012">Acyltransferase</keyword>
<comment type="caution">
    <text evidence="2">The sequence shown here is derived from an EMBL/GenBank/DDBJ whole genome shotgun (WGS) entry which is preliminary data.</text>
</comment>
<dbReference type="InterPro" id="IPR050179">
    <property type="entry name" value="Trans_hexapeptide_repeat"/>
</dbReference>
<organism evidence="2 3">
    <name type="scientific">Halobium salinum</name>
    <dbReference type="NCBI Taxonomy" id="1364940"/>
    <lineage>
        <taxon>Archaea</taxon>
        <taxon>Methanobacteriati</taxon>
        <taxon>Methanobacteriota</taxon>
        <taxon>Stenosarchaea group</taxon>
        <taxon>Halobacteria</taxon>
        <taxon>Halobacteriales</taxon>
        <taxon>Haloferacaceae</taxon>
        <taxon>Halobium</taxon>
    </lineage>
</organism>
<accession>A0ABD5PAJ1</accession>
<name>A0ABD5PAJ1_9EURY</name>
<keyword evidence="3" id="KW-1185">Reference proteome</keyword>
<dbReference type="PROSITE" id="PS00101">
    <property type="entry name" value="HEXAPEP_TRANSFERASES"/>
    <property type="match status" value="1"/>
</dbReference>
<sequence>MRVHSGSELIGKINIGKNSVVQKNAKIHTDTEVEDNVRIGRNSYIQRGKVKIGSHTNLVRENEIYGDTIIGKFSAIAPHTVFQAENHPMEKASMQMTFYDHFFDVPLEHEIEGPITVGNDVWIGTNAVLLPGVSVGSGAVIGAGSIVTRDVEPYAIVAGSPAEHKKWRFDHSTRKQLLDIAWWEWGDEKIRANREFFETDLTQQDDLRELVR</sequence>
<dbReference type="Pfam" id="PF00132">
    <property type="entry name" value="Hexapep"/>
    <property type="match status" value="2"/>
</dbReference>
<dbReference type="InterPro" id="IPR018357">
    <property type="entry name" value="Hexapep_transf_CS"/>
</dbReference>
<proteinExistence type="predicted"/>
<dbReference type="EMBL" id="JBHSDS010000003">
    <property type="protein sequence ID" value="MFC4357723.1"/>
    <property type="molecule type" value="Genomic_DNA"/>
</dbReference>
<protein>
    <submittedName>
        <fullName evidence="2">CatB-related O-acetyltransferase</fullName>
        <ecNumber evidence="2">2.3.1.-</ecNumber>
    </submittedName>
</protein>
<dbReference type="InterPro" id="IPR001451">
    <property type="entry name" value="Hexapep"/>
</dbReference>
<keyword evidence="1 2" id="KW-0808">Transferase</keyword>
<gene>
    <name evidence="2" type="ORF">ACFO0N_07140</name>
</gene>
<dbReference type="PANTHER" id="PTHR43300">
    <property type="entry name" value="ACETYLTRANSFERASE"/>
    <property type="match status" value="1"/>
</dbReference>
<dbReference type="Gene3D" id="2.160.10.10">
    <property type="entry name" value="Hexapeptide repeat proteins"/>
    <property type="match status" value="1"/>
</dbReference>
<dbReference type="Proteomes" id="UP001595921">
    <property type="component" value="Unassembled WGS sequence"/>
</dbReference>
<dbReference type="AlphaFoldDB" id="A0ABD5PAJ1"/>
<dbReference type="RefSeq" id="WP_267621970.1">
    <property type="nucleotide sequence ID" value="NZ_JAODIW010000006.1"/>
</dbReference>
<dbReference type="EC" id="2.3.1.-" evidence="2"/>
<evidence type="ECO:0000313" key="3">
    <source>
        <dbReference type="Proteomes" id="UP001595921"/>
    </source>
</evidence>
<evidence type="ECO:0000256" key="1">
    <source>
        <dbReference type="ARBA" id="ARBA00022679"/>
    </source>
</evidence>